<feature type="non-terminal residue" evidence="2">
    <location>
        <position position="141"/>
    </location>
</feature>
<feature type="region of interest" description="Disordered" evidence="1">
    <location>
        <begin position="1"/>
        <end position="141"/>
    </location>
</feature>
<organism evidence="2">
    <name type="scientific">Darwinula stevensoni</name>
    <dbReference type="NCBI Taxonomy" id="69355"/>
    <lineage>
        <taxon>Eukaryota</taxon>
        <taxon>Metazoa</taxon>
        <taxon>Ecdysozoa</taxon>
        <taxon>Arthropoda</taxon>
        <taxon>Crustacea</taxon>
        <taxon>Oligostraca</taxon>
        <taxon>Ostracoda</taxon>
        <taxon>Podocopa</taxon>
        <taxon>Podocopida</taxon>
        <taxon>Darwinulocopina</taxon>
        <taxon>Darwinuloidea</taxon>
        <taxon>Darwinulidae</taxon>
        <taxon>Darwinula</taxon>
    </lineage>
</organism>
<accession>A0A7R9AIQ2</accession>
<feature type="compositionally biased region" description="Basic and acidic residues" evidence="1">
    <location>
        <begin position="125"/>
        <end position="141"/>
    </location>
</feature>
<protein>
    <submittedName>
        <fullName evidence="2">Uncharacterized protein</fullName>
    </submittedName>
</protein>
<dbReference type="Proteomes" id="UP000677054">
    <property type="component" value="Unassembled WGS sequence"/>
</dbReference>
<feature type="compositionally biased region" description="Low complexity" evidence="1">
    <location>
        <begin position="1"/>
        <end position="12"/>
    </location>
</feature>
<feature type="non-terminal residue" evidence="2">
    <location>
        <position position="1"/>
    </location>
</feature>
<evidence type="ECO:0000313" key="2">
    <source>
        <dbReference type="EMBL" id="CAD7254899.1"/>
    </source>
</evidence>
<keyword evidence="3" id="KW-1185">Reference proteome</keyword>
<feature type="compositionally biased region" description="Basic and acidic residues" evidence="1">
    <location>
        <begin position="43"/>
        <end position="59"/>
    </location>
</feature>
<dbReference type="EMBL" id="CAJPEV010014040">
    <property type="protein sequence ID" value="CAG0906874.1"/>
    <property type="molecule type" value="Genomic_DNA"/>
</dbReference>
<gene>
    <name evidence="2" type="ORF">DSTB1V02_LOCUS14645</name>
</gene>
<evidence type="ECO:0000256" key="1">
    <source>
        <dbReference type="SAM" id="MobiDB-lite"/>
    </source>
</evidence>
<evidence type="ECO:0000313" key="3">
    <source>
        <dbReference type="Proteomes" id="UP000677054"/>
    </source>
</evidence>
<reference evidence="2" key="1">
    <citation type="submission" date="2020-11" db="EMBL/GenBank/DDBJ databases">
        <authorList>
            <person name="Tran Van P."/>
        </authorList>
    </citation>
    <scope>NUCLEOTIDE SEQUENCE</scope>
</reference>
<sequence>GSTPSAGRPGRGPTRGRVRRRPAGPARHPRPTETSKPPPPPRPPREVAEREQRIRERRQAGRLQRRGQPASGPDGSPRVFPGPSASTGRKPAQTPASGAERRHQRTRSRKTREIPLPHGHVFPSAKREEMAHRLEGRSHNL</sequence>
<dbReference type="EMBL" id="LR913558">
    <property type="protein sequence ID" value="CAD7254899.1"/>
    <property type="molecule type" value="Genomic_DNA"/>
</dbReference>
<name>A0A7R9AIQ2_9CRUS</name>
<dbReference type="AlphaFoldDB" id="A0A7R9AIQ2"/>
<proteinExistence type="predicted"/>